<comment type="caution">
    <text evidence="3">The sequence shown here is derived from an EMBL/GenBank/DDBJ whole genome shotgun (WGS) entry which is preliminary data.</text>
</comment>
<name>A0A9D1Z3K2_9FIRM</name>
<dbReference type="AlphaFoldDB" id="A0A9D1Z3K2"/>
<dbReference type="PROSITE" id="PS50975">
    <property type="entry name" value="ATP_GRASP"/>
    <property type="match status" value="1"/>
</dbReference>
<dbReference type="Gene3D" id="3.30.470.20">
    <property type="entry name" value="ATP-grasp fold, B domain"/>
    <property type="match status" value="1"/>
</dbReference>
<dbReference type="GO" id="GO:0046872">
    <property type="term" value="F:metal ion binding"/>
    <property type="evidence" value="ECO:0007669"/>
    <property type="project" value="InterPro"/>
</dbReference>
<gene>
    <name evidence="3" type="ORF">H9826_02190</name>
</gene>
<sequence length="403" mass="46267">MMETSFLPLLFGGDINVYSMARAFHEAYGIRSTAYGKFATGVCYQSAILDYRVCAKNEDGPTFYENVCKFARANPDKTVLVIGCGDSYVKLAARYKDKFPPNVIAPYIGLELMEELTDKERFYQLCDRYGIDHPATFVYRREMGHDFELPFQPPYICKPSNGVHYWEHDFPGSEKVFTLPDRESLEATLDKVYAAGYPDAMIIQEFIPGDDSFMRVLTCYSDGHAQVKLMCLGHVLLEEHTPHGIGNHAVIVTEPADQLCDKFKAFLEDVGFTGFSNFDIKYDQRDGKFKAFEINTRQGRSNYYVTGAGYNLAKLLVDDRVDHRALECIVTRNRSLWMVVPHKVAFDYTPKRYHQEMRSLIRAGAVTNPLLYGPDAAFKRKLKLEKNQLGHFIKFRKYYHRPN</sequence>
<evidence type="ECO:0000313" key="3">
    <source>
        <dbReference type="EMBL" id="HIY72772.1"/>
    </source>
</evidence>
<keyword evidence="1" id="KW-0547">Nucleotide-binding</keyword>
<dbReference type="SUPFAM" id="SSF56059">
    <property type="entry name" value="Glutathione synthetase ATP-binding domain-like"/>
    <property type="match status" value="1"/>
</dbReference>
<dbReference type="GO" id="GO:0005524">
    <property type="term" value="F:ATP binding"/>
    <property type="evidence" value="ECO:0007669"/>
    <property type="project" value="UniProtKB-UniRule"/>
</dbReference>
<organism evidence="3 4">
    <name type="scientific">Candidatus Intestinimonas merdavium</name>
    <dbReference type="NCBI Taxonomy" id="2838622"/>
    <lineage>
        <taxon>Bacteria</taxon>
        <taxon>Bacillati</taxon>
        <taxon>Bacillota</taxon>
        <taxon>Clostridia</taxon>
        <taxon>Eubacteriales</taxon>
        <taxon>Intestinimonas</taxon>
    </lineage>
</organism>
<keyword evidence="1" id="KW-0067">ATP-binding</keyword>
<protein>
    <submittedName>
        <fullName evidence="3">ATP-grasp domain-containing protein</fullName>
    </submittedName>
</protein>
<accession>A0A9D1Z3K2</accession>
<reference evidence="3" key="2">
    <citation type="submission" date="2021-04" db="EMBL/GenBank/DDBJ databases">
        <authorList>
            <person name="Gilroy R."/>
        </authorList>
    </citation>
    <scope>NUCLEOTIDE SEQUENCE</scope>
    <source>
        <strain evidence="3">CHK33-7979</strain>
    </source>
</reference>
<dbReference type="Proteomes" id="UP000886824">
    <property type="component" value="Unassembled WGS sequence"/>
</dbReference>
<reference evidence="3" key="1">
    <citation type="journal article" date="2021" name="PeerJ">
        <title>Extensive microbial diversity within the chicken gut microbiome revealed by metagenomics and culture.</title>
        <authorList>
            <person name="Gilroy R."/>
            <person name="Ravi A."/>
            <person name="Getino M."/>
            <person name="Pursley I."/>
            <person name="Horton D.L."/>
            <person name="Alikhan N.F."/>
            <person name="Baker D."/>
            <person name="Gharbi K."/>
            <person name="Hall N."/>
            <person name="Watson M."/>
            <person name="Adriaenssens E.M."/>
            <person name="Foster-Nyarko E."/>
            <person name="Jarju S."/>
            <person name="Secka A."/>
            <person name="Antonio M."/>
            <person name="Oren A."/>
            <person name="Chaudhuri R.R."/>
            <person name="La Ragione R."/>
            <person name="Hildebrand F."/>
            <person name="Pallen M.J."/>
        </authorList>
    </citation>
    <scope>NUCLEOTIDE SEQUENCE</scope>
    <source>
        <strain evidence="3">CHK33-7979</strain>
    </source>
</reference>
<feature type="domain" description="ATP-grasp" evidence="2">
    <location>
        <begin position="123"/>
        <end position="321"/>
    </location>
</feature>
<evidence type="ECO:0000256" key="1">
    <source>
        <dbReference type="PROSITE-ProRule" id="PRU00409"/>
    </source>
</evidence>
<dbReference type="InterPro" id="IPR011761">
    <property type="entry name" value="ATP-grasp"/>
</dbReference>
<dbReference type="EMBL" id="DXCX01000025">
    <property type="protein sequence ID" value="HIY72772.1"/>
    <property type="molecule type" value="Genomic_DNA"/>
</dbReference>
<evidence type="ECO:0000313" key="4">
    <source>
        <dbReference type="Proteomes" id="UP000886824"/>
    </source>
</evidence>
<evidence type="ECO:0000259" key="2">
    <source>
        <dbReference type="PROSITE" id="PS50975"/>
    </source>
</evidence>
<proteinExistence type="predicted"/>